<evidence type="ECO:0000313" key="2">
    <source>
        <dbReference type="EMBL" id="NLV11622.1"/>
    </source>
</evidence>
<dbReference type="EMBL" id="WOYG01000001">
    <property type="protein sequence ID" value="NLV11622.1"/>
    <property type="molecule type" value="Genomic_DNA"/>
</dbReference>
<dbReference type="Proteomes" id="UP000608662">
    <property type="component" value="Unassembled WGS sequence"/>
</dbReference>
<reference evidence="2" key="1">
    <citation type="submission" date="2019-12" db="EMBL/GenBank/DDBJ databases">
        <title>Whole-genome sequence of Halomicrobium mukohataei pws1.</title>
        <authorList>
            <person name="Verma D.K."/>
            <person name="Gopal K."/>
            <person name="Prasad E.S."/>
        </authorList>
    </citation>
    <scope>NUCLEOTIDE SEQUENCE</scope>
    <source>
        <strain evidence="2">Pws1</strain>
    </source>
</reference>
<proteinExistence type="predicted"/>
<evidence type="ECO:0000256" key="1">
    <source>
        <dbReference type="SAM" id="MobiDB-lite"/>
    </source>
</evidence>
<protein>
    <submittedName>
        <fullName evidence="2">Uncharacterized protein</fullName>
    </submittedName>
</protein>
<comment type="caution">
    <text evidence="2">The sequence shown here is derived from an EMBL/GenBank/DDBJ whole genome shotgun (WGS) entry which is preliminary data.</text>
</comment>
<organism evidence="2 3">
    <name type="scientific">Halomicrobium mukohataei</name>
    <dbReference type="NCBI Taxonomy" id="57705"/>
    <lineage>
        <taxon>Archaea</taxon>
        <taxon>Methanobacteriati</taxon>
        <taxon>Methanobacteriota</taxon>
        <taxon>Stenosarchaea group</taxon>
        <taxon>Halobacteria</taxon>
        <taxon>Halobacteriales</taxon>
        <taxon>Haloarculaceae</taxon>
        <taxon>Halomicrobium</taxon>
    </lineage>
</organism>
<gene>
    <name evidence="2" type="ORF">GOC74_16995</name>
</gene>
<sequence length="114" mass="12854">MSDDPPTPPTDLPDDLGDGLEQCSPTRLRQIAEYAEALAAFRERNDRLDGADDGDGEHADRAHRREDGPENPPDGVPSKATITVKEINDNRYYYWQWRDGEQIRSQYEGPVDPA</sequence>
<accession>A0A847U039</accession>
<evidence type="ECO:0000313" key="3">
    <source>
        <dbReference type="Proteomes" id="UP000608662"/>
    </source>
</evidence>
<feature type="compositionally biased region" description="Basic and acidic residues" evidence="1">
    <location>
        <begin position="43"/>
        <end position="68"/>
    </location>
</feature>
<feature type="region of interest" description="Disordered" evidence="1">
    <location>
        <begin position="43"/>
        <end position="83"/>
    </location>
</feature>
<dbReference type="AlphaFoldDB" id="A0A847U039"/>
<name>A0A847U039_9EURY</name>
<dbReference type="RefSeq" id="WP_170095273.1">
    <property type="nucleotide sequence ID" value="NZ_WOYG01000001.1"/>
</dbReference>
<feature type="region of interest" description="Disordered" evidence="1">
    <location>
        <begin position="1"/>
        <end position="22"/>
    </location>
</feature>
<feature type="compositionally biased region" description="Pro residues" evidence="1">
    <location>
        <begin position="1"/>
        <end position="11"/>
    </location>
</feature>